<dbReference type="GO" id="GO:0005452">
    <property type="term" value="F:solute:inorganic anion antiporter activity"/>
    <property type="evidence" value="ECO:0007669"/>
    <property type="project" value="InterPro"/>
</dbReference>
<keyword evidence="5" id="KW-1185">Reference proteome</keyword>
<name>A0AAV6Z9F4_ENGPU</name>
<feature type="region of interest" description="Disordered" evidence="1">
    <location>
        <begin position="206"/>
        <end position="232"/>
    </location>
</feature>
<dbReference type="GO" id="GO:0051453">
    <property type="term" value="P:regulation of intracellular pH"/>
    <property type="evidence" value="ECO:0007669"/>
    <property type="project" value="TreeGrafter"/>
</dbReference>
<organism evidence="4 5">
    <name type="scientific">Engystomops pustulosus</name>
    <name type="common">Tungara frog</name>
    <name type="synonym">Physalaemus pustulosus</name>
    <dbReference type="NCBI Taxonomy" id="76066"/>
    <lineage>
        <taxon>Eukaryota</taxon>
        <taxon>Metazoa</taxon>
        <taxon>Chordata</taxon>
        <taxon>Craniata</taxon>
        <taxon>Vertebrata</taxon>
        <taxon>Euteleostomi</taxon>
        <taxon>Amphibia</taxon>
        <taxon>Batrachia</taxon>
        <taxon>Anura</taxon>
        <taxon>Neobatrachia</taxon>
        <taxon>Hyloidea</taxon>
        <taxon>Leptodactylidae</taxon>
        <taxon>Leiuperinae</taxon>
        <taxon>Engystomops</taxon>
    </lineage>
</organism>
<gene>
    <name evidence="4" type="ORF">GDO81_023265</name>
</gene>
<dbReference type="GO" id="GO:0008509">
    <property type="term" value="F:monoatomic anion transmembrane transporter activity"/>
    <property type="evidence" value="ECO:0007669"/>
    <property type="project" value="InterPro"/>
</dbReference>
<dbReference type="SUPFAM" id="SSF55804">
    <property type="entry name" value="Phoshotransferase/anion transport protein"/>
    <property type="match status" value="1"/>
</dbReference>
<evidence type="ECO:0000313" key="4">
    <source>
        <dbReference type="EMBL" id="KAG8544004.1"/>
    </source>
</evidence>
<evidence type="ECO:0000259" key="3">
    <source>
        <dbReference type="Pfam" id="PF07565"/>
    </source>
</evidence>
<dbReference type="GO" id="GO:0015701">
    <property type="term" value="P:bicarbonate transport"/>
    <property type="evidence" value="ECO:0007669"/>
    <property type="project" value="TreeGrafter"/>
</dbReference>
<dbReference type="InterPro" id="IPR013769">
    <property type="entry name" value="Band3_cytoplasmic_dom"/>
</dbReference>
<feature type="transmembrane region" description="Helical" evidence="2">
    <location>
        <begin position="345"/>
        <end position="373"/>
    </location>
</feature>
<dbReference type="EMBL" id="WNYA01002648">
    <property type="protein sequence ID" value="KAG8544004.1"/>
    <property type="molecule type" value="Genomic_DNA"/>
</dbReference>
<evidence type="ECO:0000313" key="5">
    <source>
        <dbReference type="Proteomes" id="UP000824782"/>
    </source>
</evidence>
<keyword evidence="2" id="KW-0812">Transmembrane</keyword>
<reference evidence="4" key="1">
    <citation type="thesis" date="2020" institute="ProQuest LLC" country="789 East Eisenhower Parkway, Ann Arbor, MI, USA">
        <title>Comparative Genomics and Chromosome Evolution.</title>
        <authorList>
            <person name="Mudd A.B."/>
        </authorList>
    </citation>
    <scope>NUCLEOTIDE SEQUENCE</scope>
    <source>
        <strain evidence="4">237g6f4</strain>
        <tissue evidence="4">Blood</tissue>
    </source>
</reference>
<keyword evidence="2" id="KW-1133">Transmembrane helix</keyword>
<accession>A0AAV6Z9F4</accession>
<keyword evidence="2" id="KW-0472">Membrane</keyword>
<dbReference type="AlphaFoldDB" id="A0AAV6Z9F4"/>
<sequence>MTHPEDHYHLVPTDETEAQTLASADLDYMKSHRFEDLPAVRRHLVRKSKGQVVHINKEHKERHPHRKSVTLQPHEVFVELNELVLDKHQELQWKETARWIKFEEDVEAETDQWGKPHVASLSFRSLLELRRTLSHGAVLLDLDQRTLPGIAHQVVEQMIISDQIKAEDRANVLRALLLKHSHPSDEKDSTFSRNISAASLGSLLGHHSNNHISQNSEPNLTDPLMGGDPAEQEARIEVDHRERESLPSFPTIQRSKSKHELKLLEKIPENAEASVVLVGCVEFLDQPTMAFVRLQEAVELDSVLEVPIPVRFLFILLGPSTSNMDYHEIGRSISTLMSDKLVCLAILWAVMSTAASLAFPFILILTVPLRIFILRRIFTDREMKCLDADDVQPIFDEQEGVDEYNEMPMPV</sequence>
<dbReference type="Gene3D" id="3.40.930.10">
    <property type="entry name" value="Mannitol-specific EII, Chain A"/>
    <property type="match status" value="1"/>
</dbReference>
<dbReference type="InterPro" id="IPR003020">
    <property type="entry name" value="HCO3_transpt_euk"/>
</dbReference>
<evidence type="ECO:0000256" key="2">
    <source>
        <dbReference type="SAM" id="Phobius"/>
    </source>
</evidence>
<comment type="caution">
    <text evidence="4">The sequence shown here is derived from an EMBL/GenBank/DDBJ whole genome shotgun (WGS) entry which is preliminary data.</text>
</comment>
<dbReference type="Pfam" id="PF07565">
    <property type="entry name" value="Band_3_cyto"/>
    <property type="match status" value="1"/>
</dbReference>
<dbReference type="InterPro" id="IPR016152">
    <property type="entry name" value="PTrfase/Anion_transptr"/>
</dbReference>
<protein>
    <recommendedName>
        <fullName evidence="3">Band 3 cytoplasmic domain-containing protein</fullName>
    </recommendedName>
</protein>
<dbReference type="PANTHER" id="PTHR11453:SF14">
    <property type="entry name" value="ANION EXCHANGE PROTEIN 2"/>
    <property type="match status" value="1"/>
</dbReference>
<dbReference type="FunFam" id="3.40.930.10:FF:000020">
    <property type="entry name" value="Anion exchange protein"/>
    <property type="match status" value="1"/>
</dbReference>
<evidence type="ECO:0000256" key="1">
    <source>
        <dbReference type="SAM" id="MobiDB-lite"/>
    </source>
</evidence>
<feature type="compositionally biased region" description="Polar residues" evidence="1">
    <location>
        <begin position="210"/>
        <end position="219"/>
    </location>
</feature>
<dbReference type="PANTHER" id="PTHR11453">
    <property type="entry name" value="ANION EXCHANGE PROTEIN"/>
    <property type="match status" value="1"/>
</dbReference>
<proteinExistence type="predicted"/>
<dbReference type="GO" id="GO:0016324">
    <property type="term" value="C:apical plasma membrane"/>
    <property type="evidence" value="ECO:0007669"/>
    <property type="project" value="TreeGrafter"/>
</dbReference>
<feature type="domain" description="Band 3 cytoplasmic" evidence="3">
    <location>
        <begin position="74"/>
        <end position="341"/>
    </location>
</feature>
<dbReference type="GO" id="GO:0016323">
    <property type="term" value="C:basolateral plasma membrane"/>
    <property type="evidence" value="ECO:0007669"/>
    <property type="project" value="TreeGrafter"/>
</dbReference>
<dbReference type="Proteomes" id="UP000824782">
    <property type="component" value="Unassembled WGS sequence"/>
</dbReference>